<feature type="domain" description="MARVEL" evidence="6">
    <location>
        <begin position="15"/>
        <end position="149"/>
    </location>
</feature>
<sequence>MTVGAHPAWPSHFVLIVAAVCSNRRLYHGVSRWVDGLSPELTGHDTYPSHSYRDRLKFLVFTSWWTVFFTAGYLAAFVVAFSSLIASIASHVAFLTITWLFWLAAAASYTAALGGQRCSGSTLSYCSHHLAAEAFAWIEWILMTIALVFILLIAGGAIRRGDRLSAELA</sequence>
<evidence type="ECO:0000256" key="4">
    <source>
        <dbReference type="ARBA" id="ARBA00023136"/>
    </source>
</evidence>
<keyword evidence="3 5" id="KW-1133">Transmembrane helix</keyword>
<name>A0AAJ8JVF8_9TREE</name>
<dbReference type="InterPro" id="IPR008253">
    <property type="entry name" value="Marvel"/>
</dbReference>
<reference evidence="7" key="1">
    <citation type="submission" date="2016-06" db="EMBL/GenBank/DDBJ databases">
        <authorList>
            <person name="Cuomo C."/>
            <person name="Litvintseva A."/>
            <person name="Heitman J."/>
            <person name="Chen Y."/>
            <person name="Sun S."/>
            <person name="Springer D."/>
            <person name="Dromer F."/>
            <person name="Young S."/>
            <person name="Zeng Q."/>
            <person name="Chapman S."/>
            <person name="Gujja S."/>
            <person name="Saif S."/>
            <person name="Birren B."/>
        </authorList>
    </citation>
    <scope>NUCLEOTIDE SEQUENCE</scope>
    <source>
        <strain evidence="7">CBS 7841</strain>
    </source>
</reference>
<dbReference type="Pfam" id="PF01284">
    <property type="entry name" value="MARVEL"/>
    <property type="match status" value="1"/>
</dbReference>
<reference evidence="7" key="2">
    <citation type="journal article" date="2022" name="Elife">
        <title>Obligate sexual reproduction of a homothallic fungus closely related to the Cryptococcus pathogenic species complex.</title>
        <authorList>
            <person name="Passer A.R."/>
            <person name="Clancey S.A."/>
            <person name="Shea T."/>
            <person name="David-Palma M."/>
            <person name="Averette A.F."/>
            <person name="Boekhout T."/>
            <person name="Porcel B.M."/>
            <person name="Nowrousian M."/>
            <person name="Cuomo C.A."/>
            <person name="Sun S."/>
            <person name="Heitman J."/>
            <person name="Coelho M.A."/>
        </authorList>
    </citation>
    <scope>NUCLEOTIDE SEQUENCE</scope>
    <source>
        <strain evidence="7">CBS 7841</strain>
    </source>
</reference>
<keyword evidence="2 5" id="KW-0812">Transmembrane</keyword>
<reference evidence="7" key="3">
    <citation type="submission" date="2024-01" db="EMBL/GenBank/DDBJ databases">
        <authorList>
            <person name="Coelho M.A."/>
            <person name="David-Palma M."/>
            <person name="Shea T."/>
            <person name="Sun S."/>
            <person name="Cuomo C.A."/>
            <person name="Heitman J."/>
        </authorList>
    </citation>
    <scope>NUCLEOTIDE SEQUENCE</scope>
    <source>
        <strain evidence="7">CBS 7841</strain>
    </source>
</reference>
<evidence type="ECO:0000313" key="7">
    <source>
        <dbReference type="EMBL" id="WVN89211.1"/>
    </source>
</evidence>
<evidence type="ECO:0000256" key="1">
    <source>
        <dbReference type="ARBA" id="ARBA00004141"/>
    </source>
</evidence>
<feature type="transmembrane region" description="Helical" evidence="5">
    <location>
        <begin position="92"/>
        <end position="114"/>
    </location>
</feature>
<evidence type="ECO:0000256" key="3">
    <source>
        <dbReference type="ARBA" id="ARBA00022989"/>
    </source>
</evidence>
<keyword evidence="8" id="KW-1185">Reference proteome</keyword>
<dbReference type="GeneID" id="91088639"/>
<evidence type="ECO:0000259" key="6">
    <source>
        <dbReference type="Pfam" id="PF01284"/>
    </source>
</evidence>
<dbReference type="GO" id="GO:0016020">
    <property type="term" value="C:membrane"/>
    <property type="evidence" value="ECO:0007669"/>
    <property type="project" value="UniProtKB-SubCell"/>
</dbReference>
<evidence type="ECO:0000256" key="5">
    <source>
        <dbReference type="SAM" id="Phobius"/>
    </source>
</evidence>
<organism evidence="7 8">
    <name type="scientific">Cryptococcus depauperatus CBS 7841</name>
    <dbReference type="NCBI Taxonomy" id="1295531"/>
    <lineage>
        <taxon>Eukaryota</taxon>
        <taxon>Fungi</taxon>
        <taxon>Dikarya</taxon>
        <taxon>Basidiomycota</taxon>
        <taxon>Agaricomycotina</taxon>
        <taxon>Tremellomycetes</taxon>
        <taxon>Tremellales</taxon>
        <taxon>Cryptococcaceae</taxon>
        <taxon>Cryptococcus</taxon>
    </lineage>
</organism>
<dbReference type="EMBL" id="CP143788">
    <property type="protein sequence ID" value="WVN89211.1"/>
    <property type="molecule type" value="Genomic_DNA"/>
</dbReference>
<feature type="transmembrane region" description="Helical" evidence="5">
    <location>
        <begin position="134"/>
        <end position="158"/>
    </location>
</feature>
<dbReference type="RefSeq" id="XP_066069911.1">
    <property type="nucleotide sequence ID" value="XM_066213814.1"/>
</dbReference>
<comment type="subcellular location">
    <subcellularLocation>
        <location evidence="1">Membrane</location>
        <topology evidence="1">Multi-pass membrane protein</topology>
    </subcellularLocation>
</comment>
<evidence type="ECO:0000256" key="2">
    <source>
        <dbReference type="ARBA" id="ARBA00022692"/>
    </source>
</evidence>
<dbReference type="AlphaFoldDB" id="A0AAJ8JVF8"/>
<keyword evidence="4 5" id="KW-0472">Membrane</keyword>
<gene>
    <name evidence="7" type="ORF">L203_104429</name>
</gene>
<dbReference type="KEGG" id="cdep:91088639"/>
<accession>A0AAJ8JVF8</accession>
<feature type="transmembrane region" description="Helical" evidence="5">
    <location>
        <begin position="64"/>
        <end position="85"/>
    </location>
</feature>
<evidence type="ECO:0000313" key="8">
    <source>
        <dbReference type="Proteomes" id="UP000094043"/>
    </source>
</evidence>
<protein>
    <recommendedName>
        <fullName evidence="6">MARVEL domain-containing protein</fullName>
    </recommendedName>
</protein>
<proteinExistence type="predicted"/>
<dbReference type="Proteomes" id="UP000094043">
    <property type="component" value="Chromosome 5"/>
</dbReference>